<dbReference type="PANTHER" id="PTHR33653:SF1">
    <property type="entry name" value="RIBONUCLEASE VAPC2"/>
    <property type="match status" value="1"/>
</dbReference>
<reference evidence="9 10" key="1">
    <citation type="submission" date="2022-02" db="EMBL/GenBank/DDBJ databases">
        <authorList>
            <person name="Min J."/>
        </authorList>
    </citation>
    <scope>NUCLEOTIDE SEQUENCE [LARGE SCALE GENOMIC DNA]</scope>
    <source>
        <strain evidence="9 10">GR10-1</strain>
    </source>
</reference>
<dbReference type="Pfam" id="PF01850">
    <property type="entry name" value="PIN"/>
    <property type="match status" value="1"/>
</dbReference>
<dbReference type="Gene3D" id="3.40.50.1010">
    <property type="entry name" value="5'-nuclease"/>
    <property type="match status" value="1"/>
</dbReference>
<evidence type="ECO:0000256" key="2">
    <source>
        <dbReference type="ARBA" id="ARBA00022649"/>
    </source>
</evidence>
<evidence type="ECO:0000256" key="1">
    <source>
        <dbReference type="ARBA" id="ARBA00001946"/>
    </source>
</evidence>
<keyword evidence="5" id="KW-0378">Hydrolase</keyword>
<dbReference type="InterPro" id="IPR050556">
    <property type="entry name" value="Type_II_TA_system_RNase"/>
</dbReference>
<name>A0ABS9SPJ0_9BACT</name>
<evidence type="ECO:0000256" key="3">
    <source>
        <dbReference type="ARBA" id="ARBA00022722"/>
    </source>
</evidence>
<evidence type="ECO:0000256" key="6">
    <source>
        <dbReference type="ARBA" id="ARBA00022842"/>
    </source>
</evidence>
<organism evidence="9 10">
    <name type="scientific">Niabella ginsengisoli</name>
    <dbReference type="NCBI Taxonomy" id="522298"/>
    <lineage>
        <taxon>Bacteria</taxon>
        <taxon>Pseudomonadati</taxon>
        <taxon>Bacteroidota</taxon>
        <taxon>Chitinophagia</taxon>
        <taxon>Chitinophagales</taxon>
        <taxon>Chitinophagaceae</taxon>
        <taxon>Niabella</taxon>
    </lineage>
</organism>
<comment type="similarity">
    <text evidence="7">Belongs to the PINc/VapC protein family.</text>
</comment>
<dbReference type="RefSeq" id="WP_240832287.1">
    <property type="nucleotide sequence ID" value="NZ_JAKWBL010000004.1"/>
</dbReference>
<accession>A0ABS9SPJ0</accession>
<gene>
    <name evidence="9" type="ORF">MKP09_21370</name>
</gene>
<keyword evidence="4" id="KW-0479">Metal-binding</keyword>
<comment type="cofactor">
    <cofactor evidence="1">
        <name>Mg(2+)</name>
        <dbReference type="ChEBI" id="CHEBI:18420"/>
    </cofactor>
</comment>
<protein>
    <submittedName>
        <fullName evidence="9">Type II toxin-antitoxin system VapC family toxin</fullName>
    </submittedName>
</protein>
<evidence type="ECO:0000313" key="9">
    <source>
        <dbReference type="EMBL" id="MCH5600285.1"/>
    </source>
</evidence>
<comment type="caution">
    <text evidence="9">The sequence shown here is derived from an EMBL/GenBank/DDBJ whole genome shotgun (WGS) entry which is preliminary data.</text>
</comment>
<evidence type="ECO:0000259" key="8">
    <source>
        <dbReference type="Pfam" id="PF01850"/>
    </source>
</evidence>
<evidence type="ECO:0000256" key="5">
    <source>
        <dbReference type="ARBA" id="ARBA00022801"/>
    </source>
</evidence>
<dbReference type="CDD" id="cd18743">
    <property type="entry name" value="PIN_VapC4-5_FitB-like"/>
    <property type="match status" value="1"/>
</dbReference>
<dbReference type="Proteomes" id="UP001202248">
    <property type="component" value="Unassembled WGS sequence"/>
</dbReference>
<keyword evidence="6" id="KW-0460">Magnesium</keyword>
<evidence type="ECO:0000313" key="10">
    <source>
        <dbReference type="Proteomes" id="UP001202248"/>
    </source>
</evidence>
<proteinExistence type="inferred from homology"/>
<keyword evidence="3" id="KW-0540">Nuclease</keyword>
<dbReference type="InterPro" id="IPR029060">
    <property type="entry name" value="PIN-like_dom_sf"/>
</dbReference>
<feature type="domain" description="PIN" evidence="8">
    <location>
        <begin position="4"/>
        <end position="123"/>
    </location>
</feature>
<dbReference type="EMBL" id="JAKWBL010000004">
    <property type="protein sequence ID" value="MCH5600285.1"/>
    <property type="molecule type" value="Genomic_DNA"/>
</dbReference>
<sequence length="134" mass="15364">MKKYLIDTNIAIFYMKGKFDLEAKFDNAAADNCFISEMTLAELKFGVEKSEKPEKNKKTLDNFLTGVQILPIFHCLDLYAKEKARLQKAGTPIDDFDLLIGVTSVTHKLIMVTNNTNHFKRISEIKLEDWTTVE</sequence>
<dbReference type="InterPro" id="IPR002716">
    <property type="entry name" value="PIN_dom"/>
</dbReference>
<evidence type="ECO:0000256" key="7">
    <source>
        <dbReference type="ARBA" id="ARBA00038093"/>
    </source>
</evidence>
<keyword evidence="2" id="KW-1277">Toxin-antitoxin system</keyword>
<dbReference type="PANTHER" id="PTHR33653">
    <property type="entry name" value="RIBONUCLEASE VAPC2"/>
    <property type="match status" value="1"/>
</dbReference>
<evidence type="ECO:0000256" key="4">
    <source>
        <dbReference type="ARBA" id="ARBA00022723"/>
    </source>
</evidence>
<dbReference type="SUPFAM" id="SSF88723">
    <property type="entry name" value="PIN domain-like"/>
    <property type="match status" value="1"/>
</dbReference>
<keyword evidence="10" id="KW-1185">Reference proteome</keyword>